<protein>
    <submittedName>
        <fullName evidence="1">Uncharacterized protein</fullName>
    </submittedName>
</protein>
<evidence type="ECO:0000313" key="1">
    <source>
        <dbReference type="EMBL" id="EQD39028.1"/>
    </source>
</evidence>
<accession>T0Z181</accession>
<gene>
    <name evidence="1" type="ORF">B2A_11265</name>
</gene>
<organism evidence="1">
    <name type="scientific">mine drainage metagenome</name>
    <dbReference type="NCBI Taxonomy" id="410659"/>
    <lineage>
        <taxon>unclassified sequences</taxon>
        <taxon>metagenomes</taxon>
        <taxon>ecological metagenomes</taxon>
    </lineage>
</organism>
<reference evidence="1" key="1">
    <citation type="submission" date="2013-08" db="EMBL/GenBank/DDBJ databases">
        <authorList>
            <person name="Mendez C."/>
            <person name="Richter M."/>
            <person name="Ferrer M."/>
            <person name="Sanchez J."/>
        </authorList>
    </citation>
    <scope>NUCLEOTIDE SEQUENCE</scope>
</reference>
<sequence length="113" mass="13048">MAFTRTHKRRLKDGTTRTYYERVESYREGGKVHQRRVRYLGISPFEPIPLPPVHLGLLATRLATGACSPQDIFDFVQGMGVELPRVPLEALDIRYDFPKKTSELRLYPSTTLR</sequence>
<comment type="caution">
    <text evidence="1">The sequence shown here is derived from an EMBL/GenBank/DDBJ whole genome shotgun (WGS) entry which is preliminary data.</text>
</comment>
<feature type="non-terminal residue" evidence="1">
    <location>
        <position position="113"/>
    </location>
</feature>
<dbReference type="AlphaFoldDB" id="T0Z181"/>
<dbReference type="EMBL" id="AUZZ01008118">
    <property type="protein sequence ID" value="EQD39028.1"/>
    <property type="molecule type" value="Genomic_DNA"/>
</dbReference>
<proteinExistence type="predicted"/>
<name>T0Z181_9ZZZZ</name>
<reference evidence="1" key="2">
    <citation type="journal article" date="2014" name="ISME J.">
        <title>Microbial stratification in low pH oxic and suboxic macroscopic growths along an acid mine drainage.</title>
        <authorList>
            <person name="Mendez-Garcia C."/>
            <person name="Mesa V."/>
            <person name="Sprenger R.R."/>
            <person name="Richter M."/>
            <person name="Diez M.S."/>
            <person name="Solano J."/>
            <person name="Bargiela R."/>
            <person name="Golyshina O.V."/>
            <person name="Manteca A."/>
            <person name="Ramos J.L."/>
            <person name="Gallego J.R."/>
            <person name="Llorente I."/>
            <person name="Martins Dos Santos V.A."/>
            <person name="Jensen O.N."/>
            <person name="Pelaez A.I."/>
            <person name="Sanchez J."/>
            <person name="Ferrer M."/>
        </authorList>
    </citation>
    <scope>NUCLEOTIDE SEQUENCE</scope>
</reference>